<keyword evidence="3" id="KW-1185">Reference proteome</keyword>
<dbReference type="AlphaFoldDB" id="A0A5B7IAJ9"/>
<comment type="caution">
    <text evidence="2">The sequence shown here is derived from an EMBL/GenBank/DDBJ whole genome shotgun (WGS) entry which is preliminary data.</text>
</comment>
<reference evidence="2 3" key="1">
    <citation type="submission" date="2019-05" db="EMBL/GenBank/DDBJ databases">
        <title>Another draft genome of Portunus trituberculatus and its Hox gene families provides insights of decapod evolution.</title>
        <authorList>
            <person name="Jeong J.-H."/>
            <person name="Song I."/>
            <person name="Kim S."/>
            <person name="Choi T."/>
            <person name="Kim D."/>
            <person name="Ryu S."/>
            <person name="Kim W."/>
        </authorList>
    </citation>
    <scope>NUCLEOTIDE SEQUENCE [LARGE SCALE GENOMIC DNA]</scope>
    <source>
        <tissue evidence="2">Muscle</tissue>
    </source>
</reference>
<evidence type="ECO:0000256" key="1">
    <source>
        <dbReference type="SAM" id="MobiDB-lite"/>
    </source>
</evidence>
<evidence type="ECO:0000313" key="3">
    <source>
        <dbReference type="Proteomes" id="UP000324222"/>
    </source>
</evidence>
<feature type="compositionally biased region" description="Basic residues" evidence="1">
    <location>
        <begin position="25"/>
        <end position="35"/>
    </location>
</feature>
<evidence type="ECO:0000313" key="2">
    <source>
        <dbReference type="EMBL" id="MPC82451.1"/>
    </source>
</evidence>
<sequence length="94" mass="10616">MRLQDLPCHSLHHFPLKELFDVKHYGPRHRGRGRGTTKWLGRHPEPGEAVVDDPSRPPMRRPRELPAQQSPCLRILRSPWASVEAAGPAAFGVV</sequence>
<name>A0A5B7IAJ9_PORTR</name>
<feature type="region of interest" description="Disordered" evidence="1">
    <location>
        <begin position="25"/>
        <end position="68"/>
    </location>
</feature>
<dbReference type="Proteomes" id="UP000324222">
    <property type="component" value="Unassembled WGS sequence"/>
</dbReference>
<accession>A0A5B7IAJ9</accession>
<dbReference type="EMBL" id="VSRR010059799">
    <property type="protein sequence ID" value="MPC82451.1"/>
    <property type="molecule type" value="Genomic_DNA"/>
</dbReference>
<protein>
    <submittedName>
        <fullName evidence="2">Uncharacterized protein</fullName>
    </submittedName>
</protein>
<gene>
    <name evidence="2" type="ORF">E2C01_077119</name>
</gene>
<proteinExistence type="predicted"/>
<organism evidence="2 3">
    <name type="scientific">Portunus trituberculatus</name>
    <name type="common">Swimming crab</name>
    <name type="synonym">Neptunus trituberculatus</name>
    <dbReference type="NCBI Taxonomy" id="210409"/>
    <lineage>
        <taxon>Eukaryota</taxon>
        <taxon>Metazoa</taxon>
        <taxon>Ecdysozoa</taxon>
        <taxon>Arthropoda</taxon>
        <taxon>Crustacea</taxon>
        <taxon>Multicrustacea</taxon>
        <taxon>Malacostraca</taxon>
        <taxon>Eumalacostraca</taxon>
        <taxon>Eucarida</taxon>
        <taxon>Decapoda</taxon>
        <taxon>Pleocyemata</taxon>
        <taxon>Brachyura</taxon>
        <taxon>Eubrachyura</taxon>
        <taxon>Portunoidea</taxon>
        <taxon>Portunidae</taxon>
        <taxon>Portuninae</taxon>
        <taxon>Portunus</taxon>
    </lineage>
</organism>